<keyword evidence="5" id="KW-0653">Protein transport</keyword>
<dbReference type="OrthoDB" id="9984275at2759"/>
<organism evidence="9 10">
    <name type="scientific">Thamnocephalis sphaerospora</name>
    <dbReference type="NCBI Taxonomy" id="78915"/>
    <lineage>
        <taxon>Eukaryota</taxon>
        <taxon>Fungi</taxon>
        <taxon>Fungi incertae sedis</taxon>
        <taxon>Zoopagomycota</taxon>
        <taxon>Zoopagomycotina</taxon>
        <taxon>Zoopagomycetes</taxon>
        <taxon>Zoopagales</taxon>
        <taxon>Sigmoideomycetaceae</taxon>
        <taxon>Thamnocephalis</taxon>
    </lineage>
</organism>
<dbReference type="Gene3D" id="1.25.40.10">
    <property type="entry name" value="Tetratricopeptide repeat domain"/>
    <property type="match status" value="1"/>
</dbReference>
<dbReference type="EMBL" id="KZ992907">
    <property type="protein sequence ID" value="RKP06320.1"/>
    <property type="molecule type" value="Genomic_DNA"/>
</dbReference>
<dbReference type="GO" id="GO:0031201">
    <property type="term" value="C:SNARE complex"/>
    <property type="evidence" value="ECO:0007669"/>
    <property type="project" value="TreeGrafter"/>
</dbReference>
<feature type="non-terminal residue" evidence="9">
    <location>
        <position position="1"/>
    </location>
</feature>
<evidence type="ECO:0000313" key="9">
    <source>
        <dbReference type="EMBL" id="RKP06320.1"/>
    </source>
</evidence>
<dbReference type="GO" id="GO:0006886">
    <property type="term" value="P:intracellular protein transport"/>
    <property type="evidence" value="ECO:0007669"/>
    <property type="project" value="InterPro"/>
</dbReference>
<dbReference type="InterPro" id="IPR000744">
    <property type="entry name" value="NSF_attach"/>
</dbReference>
<dbReference type="PANTHER" id="PTHR13768">
    <property type="entry name" value="SOLUBLE NSF ATTACHMENT PROTEIN SNAP"/>
    <property type="match status" value="1"/>
</dbReference>
<comment type="similarity">
    <text evidence="2">Belongs to the SNAP family.</text>
</comment>
<evidence type="ECO:0000256" key="6">
    <source>
        <dbReference type="ARBA" id="ARBA00023136"/>
    </source>
</evidence>
<evidence type="ECO:0000256" key="2">
    <source>
        <dbReference type="ARBA" id="ARBA00010050"/>
    </source>
</evidence>
<name>A0A4P9XM42_9FUNG</name>
<dbReference type="GO" id="GO:0016192">
    <property type="term" value="P:vesicle-mediated transport"/>
    <property type="evidence" value="ECO:0007669"/>
    <property type="project" value="UniProtKB-KW"/>
</dbReference>
<sequence length="257" mass="28928">STTKSWFKKPDWDIAAQYFDKAGASFRAAQNYERAAQAFKNASDAYNKTNALFLAAKSMEMAATMYQQQRQPGDEQRAADCFRQASDFYLAHGSADRAAEILEKAGKILEPVNANEALQLYKDACDLYDSEDRVRFGLDTFQRTASAYLRHKRYTDAVAILQRLVDICSNMRSKSTQYRACLSVIIILLAAGDEVEASKRLESLARQVPDEFACAHQILDCYEKFDQDGLQKVIHGHVVRFLDTEVVRLARALSVPG</sequence>
<proteinExistence type="inferred from homology"/>
<comment type="subcellular location">
    <subcellularLocation>
        <location evidence="1">Membrane</location>
        <topology evidence="1">Peripheral membrane protein</topology>
    </subcellularLocation>
</comment>
<evidence type="ECO:0000313" key="10">
    <source>
        <dbReference type="Proteomes" id="UP000271241"/>
    </source>
</evidence>
<evidence type="ECO:0000256" key="8">
    <source>
        <dbReference type="ARBA" id="ARBA00042485"/>
    </source>
</evidence>
<dbReference type="PANTHER" id="PTHR13768:SF2">
    <property type="entry name" value="GAMMA-SOLUBLE NSF ATTACHMENT PROTEIN"/>
    <property type="match status" value="1"/>
</dbReference>
<keyword evidence="6" id="KW-0472">Membrane</keyword>
<dbReference type="Proteomes" id="UP000271241">
    <property type="component" value="Unassembled WGS sequence"/>
</dbReference>
<accession>A0A4P9XM42</accession>
<keyword evidence="10" id="KW-1185">Reference proteome</keyword>
<keyword evidence="4" id="KW-0931">ER-Golgi transport</keyword>
<dbReference type="GO" id="GO:0005483">
    <property type="term" value="F:soluble NSF attachment protein activity"/>
    <property type="evidence" value="ECO:0007669"/>
    <property type="project" value="TreeGrafter"/>
</dbReference>
<dbReference type="SUPFAM" id="SSF48452">
    <property type="entry name" value="TPR-like"/>
    <property type="match status" value="1"/>
</dbReference>
<keyword evidence="3" id="KW-0813">Transport</keyword>
<dbReference type="Pfam" id="PF14938">
    <property type="entry name" value="SNAP"/>
    <property type="match status" value="1"/>
</dbReference>
<protein>
    <recommendedName>
        <fullName evidence="7">Gamma-soluble NSF attachment protein</fullName>
    </recommendedName>
    <alternativeName>
        <fullName evidence="8">N-ethylmaleimide-sensitive factor attachment protein gamma</fullName>
    </alternativeName>
</protein>
<feature type="non-terminal residue" evidence="9">
    <location>
        <position position="257"/>
    </location>
</feature>
<evidence type="ECO:0000256" key="3">
    <source>
        <dbReference type="ARBA" id="ARBA00022448"/>
    </source>
</evidence>
<dbReference type="InterPro" id="IPR011990">
    <property type="entry name" value="TPR-like_helical_dom_sf"/>
</dbReference>
<evidence type="ECO:0000256" key="4">
    <source>
        <dbReference type="ARBA" id="ARBA00022892"/>
    </source>
</evidence>
<dbReference type="GO" id="GO:0019905">
    <property type="term" value="F:syntaxin binding"/>
    <property type="evidence" value="ECO:0007669"/>
    <property type="project" value="TreeGrafter"/>
</dbReference>
<reference evidence="10" key="1">
    <citation type="journal article" date="2018" name="Nat. Microbiol.">
        <title>Leveraging single-cell genomics to expand the fungal tree of life.</title>
        <authorList>
            <person name="Ahrendt S.R."/>
            <person name="Quandt C.A."/>
            <person name="Ciobanu D."/>
            <person name="Clum A."/>
            <person name="Salamov A."/>
            <person name="Andreopoulos B."/>
            <person name="Cheng J.F."/>
            <person name="Woyke T."/>
            <person name="Pelin A."/>
            <person name="Henrissat B."/>
            <person name="Reynolds N.K."/>
            <person name="Benny G.L."/>
            <person name="Smith M.E."/>
            <person name="James T.Y."/>
            <person name="Grigoriev I.V."/>
        </authorList>
    </citation>
    <scope>NUCLEOTIDE SEQUENCE [LARGE SCALE GENOMIC DNA]</scope>
    <source>
        <strain evidence="10">RSA 1356</strain>
    </source>
</reference>
<evidence type="ECO:0000256" key="7">
    <source>
        <dbReference type="ARBA" id="ARBA00040047"/>
    </source>
</evidence>
<dbReference type="GO" id="GO:0005774">
    <property type="term" value="C:vacuolar membrane"/>
    <property type="evidence" value="ECO:0007669"/>
    <property type="project" value="TreeGrafter"/>
</dbReference>
<dbReference type="AlphaFoldDB" id="A0A4P9XM42"/>
<gene>
    <name evidence="9" type="ORF">THASP1DRAFT_6127</name>
</gene>
<evidence type="ECO:0000256" key="5">
    <source>
        <dbReference type="ARBA" id="ARBA00022927"/>
    </source>
</evidence>
<dbReference type="STRING" id="78915.A0A4P9XM42"/>
<evidence type="ECO:0000256" key="1">
    <source>
        <dbReference type="ARBA" id="ARBA00004170"/>
    </source>
</evidence>